<gene>
    <name evidence="1" type="ordered locus">MTR_6g083030</name>
</gene>
<dbReference type="EnsemblPlants" id="KEH27005">
    <property type="protein sequence ID" value="KEH27005"/>
    <property type="gene ID" value="MTR_6g083030"/>
</dbReference>
<evidence type="ECO:0000313" key="2">
    <source>
        <dbReference type="EnsemblPlants" id="KEH27005"/>
    </source>
</evidence>
<evidence type="ECO:0000313" key="3">
    <source>
        <dbReference type="Proteomes" id="UP000002051"/>
    </source>
</evidence>
<dbReference type="Proteomes" id="UP000002051">
    <property type="component" value="Chromosome 6"/>
</dbReference>
<reference evidence="2" key="3">
    <citation type="submission" date="2015-04" db="UniProtKB">
        <authorList>
            <consortium name="EnsemblPlants"/>
        </authorList>
    </citation>
    <scope>IDENTIFICATION</scope>
    <source>
        <strain evidence="2">cv. Jemalong A17</strain>
    </source>
</reference>
<organism evidence="1 3">
    <name type="scientific">Medicago truncatula</name>
    <name type="common">Barrel medic</name>
    <name type="synonym">Medicago tribuloides</name>
    <dbReference type="NCBI Taxonomy" id="3880"/>
    <lineage>
        <taxon>Eukaryota</taxon>
        <taxon>Viridiplantae</taxon>
        <taxon>Streptophyta</taxon>
        <taxon>Embryophyta</taxon>
        <taxon>Tracheophyta</taxon>
        <taxon>Spermatophyta</taxon>
        <taxon>Magnoliopsida</taxon>
        <taxon>eudicotyledons</taxon>
        <taxon>Gunneridae</taxon>
        <taxon>Pentapetalae</taxon>
        <taxon>rosids</taxon>
        <taxon>fabids</taxon>
        <taxon>Fabales</taxon>
        <taxon>Fabaceae</taxon>
        <taxon>Papilionoideae</taxon>
        <taxon>50 kb inversion clade</taxon>
        <taxon>NPAAA clade</taxon>
        <taxon>Hologalegina</taxon>
        <taxon>IRL clade</taxon>
        <taxon>Trifolieae</taxon>
        <taxon>Medicago</taxon>
    </lineage>
</organism>
<reference evidence="1 3" key="1">
    <citation type="journal article" date="2011" name="Nature">
        <title>The Medicago genome provides insight into the evolution of rhizobial symbioses.</title>
        <authorList>
            <person name="Young N.D."/>
            <person name="Debelle F."/>
            <person name="Oldroyd G.E."/>
            <person name="Geurts R."/>
            <person name="Cannon S.B."/>
            <person name="Udvardi M.K."/>
            <person name="Benedito V.A."/>
            <person name="Mayer K.F."/>
            <person name="Gouzy J."/>
            <person name="Schoof H."/>
            <person name="Van de Peer Y."/>
            <person name="Proost S."/>
            <person name="Cook D.R."/>
            <person name="Meyers B.C."/>
            <person name="Spannagl M."/>
            <person name="Cheung F."/>
            <person name="De Mita S."/>
            <person name="Krishnakumar V."/>
            <person name="Gundlach H."/>
            <person name="Zhou S."/>
            <person name="Mudge J."/>
            <person name="Bharti A.K."/>
            <person name="Murray J.D."/>
            <person name="Naoumkina M.A."/>
            <person name="Rosen B."/>
            <person name="Silverstein K.A."/>
            <person name="Tang H."/>
            <person name="Rombauts S."/>
            <person name="Zhao P.X."/>
            <person name="Zhou P."/>
            <person name="Barbe V."/>
            <person name="Bardou P."/>
            <person name="Bechner M."/>
            <person name="Bellec A."/>
            <person name="Berger A."/>
            <person name="Berges H."/>
            <person name="Bidwell S."/>
            <person name="Bisseling T."/>
            <person name="Choisne N."/>
            <person name="Couloux A."/>
            <person name="Denny R."/>
            <person name="Deshpande S."/>
            <person name="Dai X."/>
            <person name="Doyle J.J."/>
            <person name="Dudez A.M."/>
            <person name="Farmer A.D."/>
            <person name="Fouteau S."/>
            <person name="Franken C."/>
            <person name="Gibelin C."/>
            <person name="Gish J."/>
            <person name="Goldstein S."/>
            <person name="Gonzalez A.J."/>
            <person name="Green P.J."/>
            <person name="Hallab A."/>
            <person name="Hartog M."/>
            <person name="Hua A."/>
            <person name="Humphray S.J."/>
            <person name="Jeong D.H."/>
            <person name="Jing Y."/>
            <person name="Jocker A."/>
            <person name="Kenton S.M."/>
            <person name="Kim D.J."/>
            <person name="Klee K."/>
            <person name="Lai H."/>
            <person name="Lang C."/>
            <person name="Lin S."/>
            <person name="Macmil S.L."/>
            <person name="Magdelenat G."/>
            <person name="Matthews L."/>
            <person name="McCorrison J."/>
            <person name="Monaghan E.L."/>
            <person name="Mun J.H."/>
            <person name="Najar F.Z."/>
            <person name="Nicholson C."/>
            <person name="Noirot C."/>
            <person name="O'Bleness M."/>
            <person name="Paule C.R."/>
            <person name="Poulain J."/>
            <person name="Prion F."/>
            <person name="Qin B."/>
            <person name="Qu C."/>
            <person name="Retzel E.F."/>
            <person name="Riddle C."/>
            <person name="Sallet E."/>
            <person name="Samain S."/>
            <person name="Samson N."/>
            <person name="Sanders I."/>
            <person name="Saurat O."/>
            <person name="Scarpelli C."/>
            <person name="Schiex T."/>
            <person name="Segurens B."/>
            <person name="Severin A.J."/>
            <person name="Sherrier D.J."/>
            <person name="Shi R."/>
            <person name="Sims S."/>
            <person name="Singer S.R."/>
            <person name="Sinharoy S."/>
            <person name="Sterck L."/>
            <person name="Viollet A."/>
            <person name="Wang B.B."/>
            <person name="Wang K."/>
            <person name="Wang M."/>
            <person name="Wang X."/>
            <person name="Warfsmann J."/>
            <person name="Weissenbach J."/>
            <person name="White D.D."/>
            <person name="White J.D."/>
            <person name="Wiley G.B."/>
            <person name="Wincker P."/>
            <person name="Xing Y."/>
            <person name="Yang L."/>
            <person name="Yao Z."/>
            <person name="Ying F."/>
            <person name="Zhai J."/>
            <person name="Zhou L."/>
            <person name="Zuber A."/>
            <person name="Denarie J."/>
            <person name="Dixon R.A."/>
            <person name="May G.D."/>
            <person name="Schwartz D.C."/>
            <person name="Rogers J."/>
            <person name="Quetier F."/>
            <person name="Town C.D."/>
            <person name="Roe B.A."/>
        </authorList>
    </citation>
    <scope>NUCLEOTIDE SEQUENCE [LARGE SCALE GENOMIC DNA]</scope>
    <source>
        <strain evidence="1">A17</strain>
        <strain evidence="2 3">cv. Jemalong A17</strain>
    </source>
</reference>
<name>A0A072UMC5_MEDTR</name>
<reference evidence="1 3" key="2">
    <citation type="journal article" date="2014" name="BMC Genomics">
        <title>An improved genome release (version Mt4.0) for the model legume Medicago truncatula.</title>
        <authorList>
            <person name="Tang H."/>
            <person name="Krishnakumar V."/>
            <person name="Bidwell S."/>
            <person name="Rosen B."/>
            <person name="Chan A."/>
            <person name="Zhou S."/>
            <person name="Gentzbittel L."/>
            <person name="Childs K.L."/>
            <person name="Yandell M."/>
            <person name="Gundlach H."/>
            <person name="Mayer K.F."/>
            <person name="Schwartz D.C."/>
            <person name="Town C.D."/>
        </authorList>
    </citation>
    <scope>GENOME REANNOTATION</scope>
    <source>
        <strain evidence="1">A17</strain>
        <strain evidence="2 3">cv. Jemalong A17</strain>
    </source>
</reference>
<dbReference type="AlphaFoldDB" id="A0A072UMC5"/>
<sequence length="50" mass="5600">MMIPTRVRCGFEGLSTLVGSNPSVGKSTLWFDAFVHELRVVILFQLCDDI</sequence>
<keyword evidence="3" id="KW-1185">Reference proteome</keyword>
<dbReference type="EMBL" id="CM001222">
    <property type="protein sequence ID" value="KEH27005.1"/>
    <property type="molecule type" value="Genomic_DNA"/>
</dbReference>
<evidence type="ECO:0000313" key="1">
    <source>
        <dbReference type="EMBL" id="KEH27005.1"/>
    </source>
</evidence>
<accession>A0A072UMC5</accession>
<dbReference type="HOGENOM" id="CLU_3127378_0_0_1"/>
<protein>
    <submittedName>
        <fullName evidence="1 2">Uncharacterized protein</fullName>
    </submittedName>
</protein>
<proteinExistence type="predicted"/>